<name>A0ACB8QTS4_9AGAM</name>
<comment type="caution">
    <text evidence="1">The sequence shown here is derived from an EMBL/GenBank/DDBJ whole genome shotgun (WGS) entry which is preliminary data.</text>
</comment>
<gene>
    <name evidence="1" type="ORF">K488DRAFT_44040</name>
</gene>
<evidence type="ECO:0000313" key="2">
    <source>
        <dbReference type="Proteomes" id="UP000814128"/>
    </source>
</evidence>
<keyword evidence="1" id="KW-0489">Methyltransferase</keyword>
<keyword evidence="2" id="KW-1185">Reference proteome</keyword>
<accession>A0ACB8QTS4</accession>
<organism evidence="1 2">
    <name type="scientific">Vararia minispora EC-137</name>
    <dbReference type="NCBI Taxonomy" id="1314806"/>
    <lineage>
        <taxon>Eukaryota</taxon>
        <taxon>Fungi</taxon>
        <taxon>Dikarya</taxon>
        <taxon>Basidiomycota</taxon>
        <taxon>Agaricomycotina</taxon>
        <taxon>Agaricomycetes</taxon>
        <taxon>Russulales</taxon>
        <taxon>Lachnocladiaceae</taxon>
        <taxon>Vararia</taxon>
    </lineage>
</organism>
<dbReference type="Proteomes" id="UP000814128">
    <property type="component" value="Unassembled WGS sequence"/>
</dbReference>
<proteinExistence type="predicted"/>
<keyword evidence="1" id="KW-0808">Transferase</keyword>
<reference evidence="1" key="2">
    <citation type="journal article" date="2022" name="New Phytol.">
        <title>Evolutionary transition to the ectomycorrhizal habit in the genomes of a hyperdiverse lineage of mushroom-forming fungi.</title>
        <authorList>
            <person name="Looney B."/>
            <person name="Miyauchi S."/>
            <person name="Morin E."/>
            <person name="Drula E."/>
            <person name="Courty P.E."/>
            <person name="Kohler A."/>
            <person name="Kuo A."/>
            <person name="LaButti K."/>
            <person name="Pangilinan J."/>
            <person name="Lipzen A."/>
            <person name="Riley R."/>
            <person name="Andreopoulos W."/>
            <person name="He G."/>
            <person name="Johnson J."/>
            <person name="Nolan M."/>
            <person name="Tritt A."/>
            <person name="Barry K.W."/>
            <person name="Grigoriev I.V."/>
            <person name="Nagy L.G."/>
            <person name="Hibbett D."/>
            <person name="Henrissat B."/>
            <person name="Matheny P.B."/>
            <person name="Labbe J."/>
            <person name="Martin F.M."/>
        </authorList>
    </citation>
    <scope>NUCLEOTIDE SEQUENCE</scope>
    <source>
        <strain evidence="1">EC-137</strain>
    </source>
</reference>
<dbReference type="EMBL" id="MU273490">
    <property type="protein sequence ID" value="KAI0035088.1"/>
    <property type="molecule type" value="Genomic_DNA"/>
</dbReference>
<evidence type="ECO:0000313" key="1">
    <source>
        <dbReference type="EMBL" id="KAI0035088.1"/>
    </source>
</evidence>
<reference evidence="1" key="1">
    <citation type="submission" date="2021-02" db="EMBL/GenBank/DDBJ databases">
        <authorList>
            <consortium name="DOE Joint Genome Institute"/>
            <person name="Ahrendt S."/>
            <person name="Looney B.P."/>
            <person name="Miyauchi S."/>
            <person name="Morin E."/>
            <person name="Drula E."/>
            <person name="Courty P.E."/>
            <person name="Chicoki N."/>
            <person name="Fauchery L."/>
            <person name="Kohler A."/>
            <person name="Kuo A."/>
            <person name="Labutti K."/>
            <person name="Pangilinan J."/>
            <person name="Lipzen A."/>
            <person name="Riley R."/>
            <person name="Andreopoulos W."/>
            <person name="He G."/>
            <person name="Johnson J."/>
            <person name="Barry K.W."/>
            <person name="Grigoriev I.V."/>
            <person name="Nagy L."/>
            <person name="Hibbett D."/>
            <person name="Henrissat B."/>
            <person name="Matheny P.B."/>
            <person name="Labbe J."/>
            <person name="Martin F."/>
        </authorList>
    </citation>
    <scope>NUCLEOTIDE SEQUENCE</scope>
    <source>
        <strain evidence="1">EC-137</strain>
    </source>
</reference>
<sequence>MAATSASNNAPPETVAPEDVASEFVVPEGFRLHTENTAKILLPAEVDAFLNPVQEFNRDLSVAAIRTFSEELAREKEARFWAAQERKKTKKAKRAKVEGFHPPKIVILEALSATGLRSIRYAQEIPLVNHVIANDLSEHAVEAMKRNIELNGLGQKPGEVCVAGEASAALMYAHATEKSRVDVVDLDPYGSAAPFIDAAVQSVTDGGLLCVTCTDLSVLATNNYPEKCYANYGGVPAKAEYCHEIALRLVLHTISQAASRYGRYIEPVLSLSIDFYIRLFVTVKTAPIHVKRAVVNTSTVYVCSFCQAHYDQPLGKAVEKKNDRTGQVTHLFKTQSGPPVADKCPECHSTLHVAGPIWNARIHNPKFVDKMLKHLEANEGKYGTAARMKGMLTVAQEVSQFCCCAKELDTQFYFTPPTIASHFHSVCPSLAEMASALLNADHKISRSHACAGSLKTTASRREIHDIFRSWVKQNPVKTEKIPEASPTRVLLAKEATCEADFAKHPNSPLPGWKVKLVRYQPNPAPNWGPGTKAPSGTKRKRENEDE</sequence>
<protein>
    <submittedName>
        <fullName evidence="1">N2,N2-dimethylguanosine tRNA methyltransferase-domain-containing protein</fullName>
    </submittedName>
</protein>